<dbReference type="OrthoDB" id="3233701at2"/>
<dbReference type="AlphaFoldDB" id="A0A2N5J8C4"/>
<proteinExistence type="predicted"/>
<keyword evidence="2" id="KW-1185">Reference proteome</keyword>
<organism evidence="1 2">
    <name type="scientific">Bifidobacterium margollesii</name>
    <dbReference type="NCBI Taxonomy" id="2020964"/>
    <lineage>
        <taxon>Bacteria</taxon>
        <taxon>Bacillati</taxon>
        <taxon>Actinomycetota</taxon>
        <taxon>Actinomycetes</taxon>
        <taxon>Bifidobacteriales</taxon>
        <taxon>Bifidobacteriaceae</taxon>
        <taxon>Bifidobacterium</taxon>
    </lineage>
</organism>
<evidence type="ECO:0000313" key="2">
    <source>
        <dbReference type="Proteomes" id="UP000235050"/>
    </source>
</evidence>
<gene>
    <name evidence="1" type="ORF">Uis1B_1614</name>
</gene>
<name>A0A2N5J8C4_9BIFI</name>
<sequence length="93" mass="10164">MVGGRYEWEVEAVDAMDAVNELRYIGHNVAAASHLLSNVSDSMLLEIFGTLDAAGDSYYRNIVGVEMLRRGMEPGGDVLSFNEGIDGDENNRP</sequence>
<protein>
    <submittedName>
        <fullName evidence="1">Uncharacterized protein</fullName>
    </submittedName>
</protein>
<dbReference type="Proteomes" id="UP000235050">
    <property type="component" value="Unassembled WGS sequence"/>
</dbReference>
<reference evidence="1 2" key="1">
    <citation type="submission" date="2017-07" db="EMBL/GenBank/DDBJ databases">
        <title>Bifidobacterium novel species.</title>
        <authorList>
            <person name="Lugli G.A."/>
            <person name="Milani C."/>
            <person name="Duranti S."/>
            <person name="Mangifesta M."/>
        </authorList>
    </citation>
    <scope>NUCLEOTIDE SEQUENCE [LARGE SCALE GENOMIC DNA]</scope>
    <source>
        <strain evidence="2">Uis1B</strain>
    </source>
</reference>
<evidence type="ECO:0000313" key="1">
    <source>
        <dbReference type="EMBL" id="PLS30469.1"/>
    </source>
</evidence>
<dbReference type="EMBL" id="NMWU01000029">
    <property type="protein sequence ID" value="PLS30469.1"/>
    <property type="molecule type" value="Genomic_DNA"/>
</dbReference>
<comment type="caution">
    <text evidence="1">The sequence shown here is derived from an EMBL/GenBank/DDBJ whole genome shotgun (WGS) entry which is preliminary data.</text>
</comment>
<accession>A0A2N5J8C4</accession>